<dbReference type="PROSITE" id="PS00216">
    <property type="entry name" value="SUGAR_TRANSPORT_1"/>
    <property type="match status" value="1"/>
</dbReference>
<dbReference type="Pfam" id="PF00083">
    <property type="entry name" value="Sugar_tr"/>
    <property type="match status" value="1"/>
</dbReference>
<evidence type="ECO:0000256" key="4">
    <source>
        <dbReference type="ARBA" id="ARBA00022692"/>
    </source>
</evidence>
<feature type="transmembrane region" description="Helical" evidence="7">
    <location>
        <begin position="436"/>
        <end position="454"/>
    </location>
</feature>
<comment type="subcellular location">
    <subcellularLocation>
        <location evidence="1">Cell membrane</location>
        <topology evidence="1">Multi-pass membrane protein</topology>
    </subcellularLocation>
</comment>
<evidence type="ECO:0000256" key="7">
    <source>
        <dbReference type="SAM" id="Phobius"/>
    </source>
</evidence>
<name>A0ABP9X0A7_9CHLR</name>
<feature type="transmembrane region" description="Helical" evidence="7">
    <location>
        <begin position="93"/>
        <end position="112"/>
    </location>
</feature>
<dbReference type="EMBL" id="BAABRU010000005">
    <property type="protein sequence ID" value="GAA5527993.1"/>
    <property type="molecule type" value="Genomic_DNA"/>
</dbReference>
<protein>
    <submittedName>
        <fullName evidence="9">Alpha-ketoglutarate permease</fullName>
    </submittedName>
</protein>
<evidence type="ECO:0000256" key="6">
    <source>
        <dbReference type="ARBA" id="ARBA00023136"/>
    </source>
</evidence>
<sequence>MSNTPMPSQHSTVVSQSTIWKVIIASALGTMIEWYDFYIFGSLAAVIATNFYQSGNETAALLETFATFGAGFAARPFGALVFGRIGDIVGRKYAFLVTLLIMGGATTVIGILPTYASIGILAPIILVIIRIIQGLALGGEYGGAAVYVAEHVPDHKRGFYTSFIQITATLGLFVSLLVILIVRTSMSKEAFDSWGWRIPFLLSIVLVGVSVYIRSKMSESPLFTKLKHAGKTSKAPLKDSFGNRRNWKVILTVLFGAAAGQAVIWYTAQFYVNSWLKTQAKVPANTVDTIVAIALFLGMPFFVVMGALSDKWGRKTVMMAGNLIGAIAIYPAFMALKAAAGPITPAVLDASGKVITPAVANNPNTVLLTLIIFGLVLCVCMVYGPIAAFLVESFPAKIRYTSISLPYHVGNGYFGGWLPFIATAVVSSTGNIYAGLWFPIAIALLTFVVGMVLLKETKDNSLHDEASDNPMSTEMDLIAQS</sequence>
<evidence type="ECO:0000256" key="2">
    <source>
        <dbReference type="ARBA" id="ARBA00022448"/>
    </source>
</evidence>
<evidence type="ECO:0000259" key="8">
    <source>
        <dbReference type="PROSITE" id="PS50850"/>
    </source>
</evidence>
<dbReference type="InterPro" id="IPR020846">
    <property type="entry name" value="MFS_dom"/>
</dbReference>
<evidence type="ECO:0000256" key="1">
    <source>
        <dbReference type="ARBA" id="ARBA00004651"/>
    </source>
</evidence>
<keyword evidence="6 7" id="KW-0472">Membrane</keyword>
<keyword evidence="4 7" id="KW-0812">Transmembrane</keyword>
<dbReference type="InterPro" id="IPR005829">
    <property type="entry name" value="Sugar_transporter_CS"/>
</dbReference>
<gene>
    <name evidence="9" type="primary">kgtP</name>
    <name evidence="9" type="ORF">Hgul01_01788</name>
</gene>
<feature type="domain" description="Major facilitator superfamily (MFS) profile" evidence="8">
    <location>
        <begin position="22"/>
        <end position="458"/>
    </location>
</feature>
<dbReference type="PROSITE" id="PS00217">
    <property type="entry name" value="SUGAR_TRANSPORT_2"/>
    <property type="match status" value="1"/>
</dbReference>
<feature type="transmembrane region" description="Helical" evidence="7">
    <location>
        <begin position="366"/>
        <end position="391"/>
    </location>
</feature>
<dbReference type="InterPro" id="IPR036259">
    <property type="entry name" value="MFS_trans_sf"/>
</dbReference>
<feature type="transmembrane region" description="Helical" evidence="7">
    <location>
        <begin position="412"/>
        <end position="430"/>
    </location>
</feature>
<dbReference type="PANTHER" id="PTHR43045">
    <property type="entry name" value="SHIKIMATE TRANSPORTER"/>
    <property type="match status" value="1"/>
</dbReference>
<dbReference type="PROSITE" id="PS50850">
    <property type="entry name" value="MFS"/>
    <property type="match status" value="1"/>
</dbReference>
<accession>A0ABP9X0A7</accession>
<dbReference type="InterPro" id="IPR005828">
    <property type="entry name" value="MFS_sugar_transport-like"/>
</dbReference>
<feature type="transmembrane region" description="Helical" evidence="7">
    <location>
        <begin position="249"/>
        <end position="269"/>
    </location>
</feature>
<feature type="transmembrane region" description="Helical" evidence="7">
    <location>
        <begin position="194"/>
        <end position="213"/>
    </location>
</feature>
<dbReference type="RefSeq" id="WP_345721599.1">
    <property type="nucleotide sequence ID" value="NZ_BAABRU010000005.1"/>
</dbReference>
<feature type="transmembrane region" description="Helical" evidence="7">
    <location>
        <begin position="118"/>
        <end position="138"/>
    </location>
</feature>
<comment type="caution">
    <text evidence="9">The sequence shown here is derived from an EMBL/GenBank/DDBJ whole genome shotgun (WGS) entry which is preliminary data.</text>
</comment>
<evidence type="ECO:0000313" key="10">
    <source>
        <dbReference type="Proteomes" id="UP001428290"/>
    </source>
</evidence>
<feature type="transmembrane region" description="Helical" evidence="7">
    <location>
        <begin position="320"/>
        <end position="340"/>
    </location>
</feature>
<feature type="transmembrane region" description="Helical" evidence="7">
    <location>
        <begin position="289"/>
        <end position="308"/>
    </location>
</feature>
<dbReference type="CDD" id="cd17369">
    <property type="entry name" value="MFS_ShiA_like"/>
    <property type="match status" value="1"/>
</dbReference>
<evidence type="ECO:0000256" key="5">
    <source>
        <dbReference type="ARBA" id="ARBA00022989"/>
    </source>
</evidence>
<dbReference type="SUPFAM" id="SSF103473">
    <property type="entry name" value="MFS general substrate transporter"/>
    <property type="match status" value="1"/>
</dbReference>
<dbReference type="Gene3D" id="1.20.1250.20">
    <property type="entry name" value="MFS general substrate transporter like domains"/>
    <property type="match status" value="1"/>
</dbReference>
<proteinExistence type="predicted"/>
<keyword evidence="5 7" id="KW-1133">Transmembrane helix</keyword>
<evidence type="ECO:0000256" key="3">
    <source>
        <dbReference type="ARBA" id="ARBA00022475"/>
    </source>
</evidence>
<keyword evidence="2" id="KW-0813">Transport</keyword>
<keyword evidence="3" id="KW-1003">Cell membrane</keyword>
<feature type="transmembrane region" description="Helical" evidence="7">
    <location>
        <begin position="34"/>
        <end position="53"/>
    </location>
</feature>
<dbReference type="PANTHER" id="PTHR43045:SF7">
    <property type="entry name" value="MAJOR FACILITATOR SUPERFAMILY TRANSPORTER"/>
    <property type="match status" value="1"/>
</dbReference>
<evidence type="ECO:0000313" key="9">
    <source>
        <dbReference type="EMBL" id="GAA5527993.1"/>
    </source>
</evidence>
<reference evidence="9 10" key="1">
    <citation type="submission" date="2024-02" db="EMBL/GenBank/DDBJ databases">
        <title>Herpetosiphon gulosus NBRC 112829.</title>
        <authorList>
            <person name="Ichikawa N."/>
            <person name="Katano-Makiyama Y."/>
            <person name="Hidaka K."/>
        </authorList>
    </citation>
    <scope>NUCLEOTIDE SEQUENCE [LARGE SCALE GENOMIC DNA]</scope>
    <source>
        <strain evidence="9 10">NBRC 112829</strain>
    </source>
</reference>
<keyword evidence="10" id="KW-1185">Reference proteome</keyword>
<dbReference type="Proteomes" id="UP001428290">
    <property type="component" value="Unassembled WGS sequence"/>
</dbReference>
<organism evidence="9 10">
    <name type="scientific">Herpetosiphon gulosus</name>
    <dbReference type="NCBI Taxonomy" id="1973496"/>
    <lineage>
        <taxon>Bacteria</taxon>
        <taxon>Bacillati</taxon>
        <taxon>Chloroflexota</taxon>
        <taxon>Chloroflexia</taxon>
        <taxon>Herpetosiphonales</taxon>
        <taxon>Herpetosiphonaceae</taxon>
        <taxon>Herpetosiphon</taxon>
    </lineage>
</organism>
<feature type="transmembrane region" description="Helical" evidence="7">
    <location>
        <begin position="59"/>
        <end position="81"/>
    </location>
</feature>
<feature type="transmembrane region" description="Helical" evidence="7">
    <location>
        <begin position="159"/>
        <end position="182"/>
    </location>
</feature>